<feature type="compositionally biased region" description="Low complexity" evidence="1">
    <location>
        <begin position="98"/>
        <end position="111"/>
    </location>
</feature>
<feature type="compositionally biased region" description="Low complexity" evidence="1">
    <location>
        <begin position="168"/>
        <end position="177"/>
    </location>
</feature>
<dbReference type="KEGG" id="pfj:MYCFIDRAFT_195091"/>
<dbReference type="eggNOG" id="ENOG502RWAB">
    <property type="taxonomic scope" value="Eukaryota"/>
</dbReference>
<gene>
    <name evidence="2" type="ORF">MYCFIDRAFT_195091</name>
</gene>
<proteinExistence type="predicted"/>
<dbReference type="AlphaFoldDB" id="M3B3D8"/>
<dbReference type="OrthoDB" id="3647295at2759"/>
<evidence type="ECO:0000313" key="2">
    <source>
        <dbReference type="EMBL" id="EME83887.1"/>
    </source>
</evidence>
<protein>
    <submittedName>
        <fullName evidence="2">Uncharacterized protein</fullName>
    </submittedName>
</protein>
<name>M3B3D8_PSEFD</name>
<evidence type="ECO:0000313" key="3">
    <source>
        <dbReference type="Proteomes" id="UP000016932"/>
    </source>
</evidence>
<reference evidence="2 3" key="1">
    <citation type="journal article" date="2012" name="PLoS Pathog.">
        <title>Diverse lifestyles and strategies of plant pathogenesis encoded in the genomes of eighteen Dothideomycetes fungi.</title>
        <authorList>
            <person name="Ohm R.A."/>
            <person name="Feau N."/>
            <person name="Henrissat B."/>
            <person name="Schoch C.L."/>
            <person name="Horwitz B.A."/>
            <person name="Barry K.W."/>
            <person name="Condon B.J."/>
            <person name="Copeland A.C."/>
            <person name="Dhillon B."/>
            <person name="Glaser F."/>
            <person name="Hesse C.N."/>
            <person name="Kosti I."/>
            <person name="LaButti K."/>
            <person name="Lindquist E.A."/>
            <person name="Lucas S."/>
            <person name="Salamov A.A."/>
            <person name="Bradshaw R.E."/>
            <person name="Ciuffetti L."/>
            <person name="Hamelin R.C."/>
            <person name="Kema G.H.J."/>
            <person name="Lawrence C."/>
            <person name="Scott J.A."/>
            <person name="Spatafora J.W."/>
            <person name="Turgeon B.G."/>
            <person name="de Wit P.J.G.M."/>
            <person name="Zhong S."/>
            <person name="Goodwin S.B."/>
            <person name="Grigoriev I.V."/>
        </authorList>
    </citation>
    <scope>NUCLEOTIDE SEQUENCE [LARGE SCALE GENOMIC DNA]</scope>
    <source>
        <strain evidence="2 3">CIRAD86</strain>
    </source>
</reference>
<organism evidence="2 3">
    <name type="scientific">Pseudocercospora fijiensis (strain CIRAD86)</name>
    <name type="common">Black leaf streak disease fungus</name>
    <name type="synonym">Mycosphaerella fijiensis</name>
    <dbReference type="NCBI Taxonomy" id="383855"/>
    <lineage>
        <taxon>Eukaryota</taxon>
        <taxon>Fungi</taxon>
        <taxon>Dikarya</taxon>
        <taxon>Ascomycota</taxon>
        <taxon>Pezizomycotina</taxon>
        <taxon>Dothideomycetes</taxon>
        <taxon>Dothideomycetidae</taxon>
        <taxon>Mycosphaerellales</taxon>
        <taxon>Mycosphaerellaceae</taxon>
        <taxon>Pseudocercospora</taxon>
    </lineage>
</organism>
<dbReference type="GeneID" id="19335422"/>
<dbReference type="VEuPathDB" id="FungiDB:MYCFIDRAFT_195091"/>
<dbReference type="RefSeq" id="XP_007924511.1">
    <property type="nucleotide sequence ID" value="XM_007926320.1"/>
</dbReference>
<dbReference type="HOGENOM" id="CLU_439485_0_0_1"/>
<feature type="compositionally biased region" description="Acidic residues" evidence="1">
    <location>
        <begin position="141"/>
        <end position="151"/>
    </location>
</feature>
<feature type="compositionally biased region" description="Polar residues" evidence="1">
    <location>
        <begin position="116"/>
        <end position="127"/>
    </location>
</feature>
<dbReference type="EMBL" id="KB446557">
    <property type="protein sequence ID" value="EME83887.1"/>
    <property type="molecule type" value="Genomic_DNA"/>
</dbReference>
<accession>M3B3D8</accession>
<sequence length="622" mass="70688">MPADAQTTVSPRATSRMLYQAIDECRGEHLTRESQEHFLNALIFKHQLQFDAKHLRRHIALRSRLKKNPSHTVNEFWRLGSDFFTEQHLRDIGYRRQTTSGTEPSTHTTNTEIDDSQGSHVTQSKSRSPPVIAGTKRGVEEALELSSDEEMEVAHRPTKAKKTDGAGSKILAAAPAPKSKKRALDQREVPSSSDQELDRDSKRRKVDADINASLRPSKPNQEAPIITGSKETATAAASASGDTQQNATKEAPTVAELAQAADAIRNGSRKPRWDDWRLDRAFQPIQDTRASFCEAQKQKLGEWDAVDTERPLFPPELPLPGDLNDRARMEIYNRVLGNIDSNMKSAWWQTMCLFVNFTENNNLEKRGPAQLVQDASPELSALYERVFATKEWFSSFTRRVNQDKAWGLEAEDVFTSMVAAAVYKDVFTAKQPWEVGDSIKDALGDKYKFLEETIKDEGHRLDILLKVCSYKVVNDKKFQETAIAEHARFLAAKLLTTLTPHLLLFRNTQKPPKPDENPHYRPDLQPRLGSVLLEMLEELYHECLVSKGKMESYWEARYEYLWPDANTVMDRKACISMNQSNDEKKIMLTYWPAVRCSKTGYDGVEEVWFASRARVRACPSLE</sequence>
<feature type="region of interest" description="Disordered" evidence="1">
    <location>
        <begin position="95"/>
        <end position="252"/>
    </location>
</feature>
<dbReference type="Proteomes" id="UP000016932">
    <property type="component" value="Unassembled WGS sequence"/>
</dbReference>
<keyword evidence="3" id="KW-1185">Reference proteome</keyword>
<evidence type="ECO:0000256" key="1">
    <source>
        <dbReference type="SAM" id="MobiDB-lite"/>
    </source>
</evidence>